<keyword evidence="1 5" id="KW-0949">S-adenosyl-L-methionine</keyword>
<dbReference type="EMBL" id="CP002105">
    <property type="protein sequence ID" value="ADL12339.1"/>
    <property type="molecule type" value="Genomic_DNA"/>
</dbReference>
<dbReference type="eggNOG" id="COG1313">
    <property type="taxonomic scope" value="Bacteria"/>
</dbReference>
<keyword evidence="2 5" id="KW-0479">Metal-binding</keyword>
<reference evidence="7 8" key="1">
    <citation type="journal article" date="2010" name="Stand. Genomic Sci.">
        <title>Complete genome sequence of Acetohalobium arabaticum type strain (Z-7288).</title>
        <authorList>
            <person name="Sikorski J."/>
            <person name="Lapidus A."/>
            <person name="Chertkov O."/>
            <person name="Lucas S."/>
            <person name="Copeland A."/>
            <person name="Glavina Del Rio T."/>
            <person name="Nolan M."/>
            <person name="Tice H."/>
            <person name="Cheng J.F."/>
            <person name="Han C."/>
            <person name="Brambilla E."/>
            <person name="Pitluck S."/>
            <person name="Liolios K."/>
            <person name="Ivanova N."/>
            <person name="Mavromatis K."/>
            <person name="Mikhailova N."/>
            <person name="Pati A."/>
            <person name="Bruce D."/>
            <person name="Detter C."/>
            <person name="Tapia R."/>
            <person name="Goodwin L."/>
            <person name="Chen A."/>
            <person name="Palaniappan K."/>
            <person name="Land M."/>
            <person name="Hauser L."/>
            <person name="Chang Y.J."/>
            <person name="Jeffries C.D."/>
            <person name="Rohde M."/>
            <person name="Goker M."/>
            <person name="Spring S."/>
            <person name="Woyke T."/>
            <person name="Bristow J."/>
            <person name="Eisen J.A."/>
            <person name="Markowitz V."/>
            <person name="Hugenholtz P."/>
            <person name="Kyrpides N.C."/>
            <person name="Klenk H.P."/>
        </authorList>
    </citation>
    <scope>NUCLEOTIDE SEQUENCE [LARGE SCALE GENOMIC DNA]</scope>
    <source>
        <strain evidence="8">ATCC 49924 / DSM 5501 / Z-7288</strain>
    </source>
</reference>
<name>D9QVT0_ACEAZ</name>
<dbReference type="PANTHER" id="PTHR43075:SF1">
    <property type="entry name" value="FORMATE LYASE ACTIVATING ENZYME, PUTATIVE (AFU_ORTHOLOGUE AFUA_2G15630)-RELATED"/>
    <property type="match status" value="1"/>
</dbReference>
<organism evidence="7 8">
    <name type="scientific">Acetohalobium arabaticum (strain ATCC 49924 / DSM 5501 / Z-7288)</name>
    <dbReference type="NCBI Taxonomy" id="574087"/>
    <lineage>
        <taxon>Bacteria</taxon>
        <taxon>Bacillati</taxon>
        <taxon>Bacillota</taxon>
        <taxon>Clostridia</taxon>
        <taxon>Halanaerobiales</taxon>
        <taxon>Halobacteroidaceae</taxon>
        <taxon>Acetohalobium</taxon>
    </lineage>
</organism>
<dbReference type="STRING" id="574087.Acear_0800"/>
<evidence type="ECO:0000256" key="4">
    <source>
        <dbReference type="ARBA" id="ARBA00023014"/>
    </source>
</evidence>
<evidence type="ECO:0000256" key="5">
    <source>
        <dbReference type="PIRSR" id="PIRSR004869-50"/>
    </source>
</evidence>
<dbReference type="InterPro" id="IPR013785">
    <property type="entry name" value="Aldolase_TIM"/>
</dbReference>
<evidence type="ECO:0000313" key="8">
    <source>
        <dbReference type="Proteomes" id="UP000001661"/>
    </source>
</evidence>
<dbReference type="HOGENOM" id="CLU_062674_0_1_9"/>
<feature type="binding site" evidence="5">
    <location>
        <position position="87"/>
    </location>
    <ligand>
        <name>[4Fe-4S] cluster</name>
        <dbReference type="ChEBI" id="CHEBI:49883"/>
        <note>4Fe-4S-S-AdoMet</note>
    </ligand>
</feature>
<dbReference type="Gene3D" id="3.20.20.70">
    <property type="entry name" value="Aldolase class I"/>
    <property type="match status" value="1"/>
</dbReference>
<dbReference type="SUPFAM" id="SSF102114">
    <property type="entry name" value="Radical SAM enzymes"/>
    <property type="match status" value="1"/>
</dbReference>
<evidence type="ECO:0000259" key="6">
    <source>
        <dbReference type="Pfam" id="PF04055"/>
    </source>
</evidence>
<evidence type="ECO:0000256" key="3">
    <source>
        <dbReference type="ARBA" id="ARBA00023004"/>
    </source>
</evidence>
<keyword evidence="4 5" id="KW-0411">Iron-sulfur</keyword>
<feature type="binding site" evidence="5">
    <location>
        <position position="83"/>
    </location>
    <ligand>
        <name>[4Fe-4S] cluster</name>
        <dbReference type="ChEBI" id="CHEBI:49883"/>
        <note>4Fe-4S-S-AdoMet</note>
    </ligand>
</feature>
<accession>D9QVT0</accession>
<dbReference type="PIRSF" id="PIRSF004869">
    <property type="entry name" value="PflX_prd"/>
    <property type="match status" value="1"/>
</dbReference>
<dbReference type="InterPro" id="IPR058240">
    <property type="entry name" value="rSAM_sf"/>
</dbReference>
<dbReference type="SFLD" id="SFLDS00029">
    <property type="entry name" value="Radical_SAM"/>
    <property type="match status" value="1"/>
</dbReference>
<comment type="cofactor">
    <cofactor evidence="5">
        <name>[4Fe-4S] cluster</name>
        <dbReference type="ChEBI" id="CHEBI:49883"/>
    </cofactor>
    <text evidence="5">Binds 1 [4Fe-4S] cluster. The cluster is coordinated with 3 cysteines and an exchangeable S-adenosyl-L-methionine.</text>
</comment>
<feature type="domain" description="Radical SAM core" evidence="6">
    <location>
        <begin position="78"/>
        <end position="199"/>
    </location>
</feature>
<gene>
    <name evidence="7" type="ordered locus">Acear_0800</name>
</gene>
<dbReference type="GO" id="GO:0051536">
    <property type="term" value="F:iron-sulfur cluster binding"/>
    <property type="evidence" value="ECO:0007669"/>
    <property type="project" value="UniProtKB-KW"/>
</dbReference>
<sequence>MPTSNYLDLYQSGKLAKRVEKAYEILQDCTLCPHHCHVNRSNDELGYCQTGSEIKVASYGPHFGEEEPLVGSNGSGTIFFSSCNLRCVYCQNYDISQHQSGDAVTVEELAEIMISLQKRGCHNINFVTPSHMIHALLAATLEACKKGLEIPLVYNSGGYDDKEALGLLDGIIDIYMPDVKYIDENTALKYSKIPDYPPIVKTALKEMHQQVGDLKIKDNVAVQGLLIRHLILPNNLAGTKEIIDFIADELSTDTYINIMDQYYPAYKAADYKVLNRRTNTSEFEEAVEIAQNKGLSRRYL</sequence>
<dbReference type="GO" id="GO:0046872">
    <property type="term" value="F:metal ion binding"/>
    <property type="evidence" value="ECO:0007669"/>
    <property type="project" value="UniProtKB-KW"/>
</dbReference>
<feature type="binding site" evidence="5">
    <location>
        <position position="90"/>
    </location>
    <ligand>
        <name>[4Fe-4S] cluster</name>
        <dbReference type="ChEBI" id="CHEBI:49883"/>
        <note>4Fe-4S-S-AdoMet</note>
    </ligand>
</feature>
<dbReference type="OrthoDB" id="9781783at2"/>
<keyword evidence="8" id="KW-1185">Reference proteome</keyword>
<dbReference type="RefSeq" id="WP_013277785.1">
    <property type="nucleotide sequence ID" value="NC_014378.1"/>
</dbReference>
<evidence type="ECO:0000256" key="2">
    <source>
        <dbReference type="ARBA" id="ARBA00022723"/>
    </source>
</evidence>
<keyword evidence="3 5" id="KW-0408">Iron</keyword>
<dbReference type="SFLD" id="SFLDG01099">
    <property type="entry name" value="Uncharacterised_Radical_SAM_Su"/>
    <property type="match status" value="1"/>
</dbReference>
<dbReference type="InterPro" id="IPR007197">
    <property type="entry name" value="rSAM"/>
</dbReference>
<dbReference type="AlphaFoldDB" id="D9QVT0"/>
<protein>
    <submittedName>
        <fullName evidence="7">Radical SAM domain protein</fullName>
    </submittedName>
</protein>
<dbReference type="InterPro" id="IPR016431">
    <property type="entry name" value="Pyrv-formate_lyase-activ_prd"/>
</dbReference>
<dbReference type="Proteomes" id="UP000001661">
    <property type="component" value="Chromosome"/>
</dbReference>
<dbReference type="KEGG" id="aar:Acear_0800"/>
<evidence type="ECO:0000256" key="1">
    <source>
        <dbReference type="ARBA" id="ARBA00022691"/>
    </source>
</evidence>
<dbReference type="PANTHER" id="PTHR43075">
    <property type="entry name" value="FORMATE LYASE ACTIVATING ENZYME, PUTATIVE (AFU_ORTHOLOGUE AFUA_2G15630)-RELATED"/>
    <property type="match status" value="1"/>
</dbReference>
<proteinExistence type="predicted"/>
<dbReference type="GO" id="GO:0003824">
    <property type="term" value="F:catalytic activity"/>
    <property type="evidence" value="ECO:0007669"/>
    <property type="project" value="InterPro"/>
</dbReference>
<dbReference type="InterPro" id="IPR040085">
    <property type="entry name" value="MJ0674-like"/>
</dbReference>
<dbReference type="Pfam" id="PF04055">
    <property type="entry name" value="Radical_SAM"/>
    <property type="match status" value="1"/>
</dbReference>
<evidence type="ECO:0000313" key="7">
    <source>
        <dbReference type="EMBL" id="ADL12339.1"/>
    </source>
</evidence>